<sequence>MSNGPYGLIACDCGALSLLVGGSPLALGLDTGDEPVAFWPLAAIQIGQGADELDVSADDEGGDAWGCRRCGERLLYAHDGTGMAILQGHPEDRGDLASGLTLSQQCTLEALGYRVLAGE</sequence>
<evidence type="ECO:0000313" key="1">
    <source>
        <dbReference type="EMBL" id="MFC2991493.1"/>
    </source>
</evidence>
<dbReference type="RefSeq" id="WP_379755898.1">
    <property type="nucleotide sequence ID" value="NZ_JBHRSQ010000008.1"/>
</dbReference>
<keyword evidence="2" id="KW-1185">Reference proteome</keyword>
<organism evidence="1 2">
    <name type="scientific">Halomonas tibetensis</name>
    <dbReference type="NCBI Taxonomy" id="2259590"/>
    <lineage>
        <taxon>Bacteria</taxon>
        <taxon>Pseudomonadati</taxon>
        <taxon>Pseudomonadota</taxon>
        <taxon>Gammaproteobacteria</taxon>
        <taxon>Oceanospirillales</taxon>
        <taxon>Halomonadaceae</taxon>
        <taxon>Halomonas</taxon>
    </lineage>
</organism>
<gene>
    <name evidence="1" type="ORF">ACFODV_05565</name>
</gene>
<comment type="caution">
    <text evidence="1">The sequence shown here is derived from an EMBL/GenBank/DDBJ whole genome shotgun (WGS) entry which is preliminary data.</text>
</comment>
<protein>
    <submittedName>
        <fullName evidence="1">Uncharacterized protein</fullName>
    </submittedName>
</protein>
<dbReference type="Proteomes" id="UP001595386">
    <property type="component" value="Unassembled WGS sequence"/>
</dbReference>
<reference evidence="2" key="1">
    <citation type="journal article" date="2019" name="Int. J. Syst. Evol. Microbiol.">
        <title>The Global Catalogue of Microorganisms (GCM) 10K type strain sequencing project: providing services to taxonomists for standard genome sequencing and annotation.</title>
        <authorList>
            <consortium name="The Broad Institute Genomics Platform"/>
            <consortium name="The Broad Institute Genome Sequencing Center for Infectious Disease"/>
            <person name="Wu L."/>
            <person name="Ma J."/>
        </authorList>
    </citation>
    <scope>NUCLEOTIDE SEQUENCE [LARGE SCALE GENOMIC DNA]</scope>
    <source>
        <strain evidence="2">KCTC 52660</strain>
    </source>
</reference>
<dbReference type="EMBL" id="JBHRSQ010000008">
    <property type="protein sequence ID" value="MFC2991493.1"/>
    <property type="molecule type" value="Genomic_DNA"/>
</dbReference>
<accession>A0ABV7B4A2</accession>
<evidence type="ECO:0000313" key="2">
    <source>
        <dbReference type="Proteomes" id="UP001595386"/>
    </source>
</evidence>
<proteinExistence type="predicted"/>
<name>A0ABV7B4A2_9GAMM</name>